<evidence type="ECO:0000259" key="2">
    <source>
        <dbReference type="Pfam" id="PF00078"/>
    </source>
</evidence>
<keyword evidence="4" id="KW-1185">Reference proteome</keyword>
<reference evidence="3 4" key="1">
    <citation type="journal article" date="2020" name="G3 (Bethesda)">
        <title>Improved Reference Genome for Cyclotella cryptica CCMP332, a Model for Cell Wall Morphogenesis, Salinity Adaptation, and Lipid Production in Diatoms (Bacillariophyta).</title>
        <authorList>
            <person name="Roberts W.R."/>
            <person name="Downey K.M."/>
            <person name="Ruck E.C."/>
            <person name="Traller J.C."/>
            <person name="Alverson A.J."/>
        </authorList>
    </citation>
    <scope>NUCLEOTIDE SEQUENCE [LARGE SCALE GENOMIC DNA]</scope>
    <source>
        <strain evidence="3 4">CCMP332</strain>
    </source>
</reference>
<evidence type="ECO:0000313" key="3">
    <source>
        <dbReference type="EMBL" id="KAL3786998.1"/>
    </source>
</evidence>
<dbReference type="InterPro" id="IPR000477">
    <property type="entry name" value="RT_dom"/>
</dbReference>
<feature type="region of interest" description="Disordered" evidence="1">
    <location>
        <begin position="399"/>
        <end position="430"/>
    </location>
</feature>
<dbReference type="InterPro" id="IPR043128">
    <property type="entry name" value="Rev_trsase/Diguanyl_cyclase"/>
</dbReference>
<dbReference type="SUPFAM" id="SSF53098">
    <property type="entry name" value="Ribonuclease H-like"/>
    <property type="match status" value="1"/>
</dbReference>
<sequence>MPDFECAHVFHQNVAALKHLDIGPALYLNTLGNQLNAATSVDGGKFDWKRHFEKNWNNFMILTILSYHNSAGVLKPITDGLANAARRPEDTTVALTNAAGTDILVTTSVGEANLAALTPDQATIETKELKQLIETKIYNLAITTIEKQIFAAICPNYSSKPHTILENIKQWSKNAEGHVEVQSFREYCLRFQAAMRPFSQMDEMPVDLCSLMIQGMHSDLKSQFEELYPNHAIQHGRNGHQHRKTLAEIQRLGTIAEGKIKTVQRIVGNTTGQTFAYSPALVSQAERTLTQYNSNEAGKHNESRGGRGGRGNRGDKGGRGGDYNNPCDGCGQRGHWLSFKGTITCPNKDKQGVFENAMKKKAARAKESLSTRKNCLAKREPDLDNLTEAGRKMMKQQVLAATNGEGEDERSESSLSVPRSPPKRSRSTSPKPPIILVAQIFKAKVCASQGTQPMLPIMSLVDTAASLNMGNFFFWSKLAQAFPHCIKAVYTAENVAPITLTGIVKADTEGTKTTTQLPVAFELHLPYKTLDGAPPSVIFGCGPDVSVNAILGLPFIKATKMDICVSDATAECKALDCAPFSIKQKRARVDINSFTQSAAAIPGVNKTKRAQFMIDDNPIGSRSSTDIELRSLLPPNDVSKSYCKPAMEAGGDEEEPDELFSVQFDPHKHSSKLKSELNLDHLEPVVQSKLVGLVKKYWPVFADECRFFPLRDYECVIDTGNARPICVKNINYGPRETPIMLKCISALKKINQISQTQKGQWLFKALLAPKPHQEHDTHIEDFVWVIAFPIPRCDSAVFICFGDGSWFWLADAIHGYNQVRVEKSSREKLAFAGLNTTKWQWNVMPFGPVNGPAIFIAAMHDLDSTWKQLAENEGIVIDDDTNTRIIVDDLWSWAKTLPIALAYLKCQLRTMLAQRLSLSLKKCHFFPKRIEFVGIDVSRDDNRPAMSKHKLLKTWPKPTIIRDIASFVGFAVFYAVFIPFFELRATRLREIMKGECEKRLTTELDKVAEDEWTGIQNAILADPCLKRFDHRKRVYIISDFCAKGFAYVATQPGDDEPSIAAMMREMAGGDCEFLREGNEAKLHPHSDIIFNDTFGVEFTHEGSIFVRPIAPFELARCFSLSNDLTHKLSQPDYVHKLANGFPGHTSAWVFDQILDRLIEIRNANCEVFDPSRHAAPTAAIQAFVNGAIGARLPSNDRWAEAYANDKQMALIMTMIKNPSLINKHSLTDIDVNYRGPLRQSRLILENNMIILKETLVMNTSSYDLAMVLLARDVRLLQENVLIMPRLYKGHKVHLIAACGMTSFACAEPIKKVNSATFAKALMKIMLSYGISHTIVLDKDSKFYSTFRAMVDFLLLNVHTLSADNHKTMLVERINRFLNKGLRIFTNERGLIRTADEAILLLLYAWNSAPIAGTDLSRSLVAVGREFRFPIDISATKHLELVSTPAAVKSYAKDQATLLTASREIAKALLEEQRAMHRELVNSRRPDPREGLVGKLQYSHTGPWRITQRLDGGSYELEHILQHNTRVKKHASHLSPFPLPLVPFEPVDGPDNRFAQLNRPISREAYSEAGIKGFKPLNLFKSLADVNFGTVQNDFDWLTLSELNDKIWPPEWQHICLEVEEDDDRIIAPAMEWRLIRVNLEGSMSLRPSCLTDDLRFNATNQRLWLQYHKEIDLRSPSIQAETHLIQPSDTWEQLAKRHNLVPMQQWYHSRMKALIAMGLSTLPQSMDEKAAIA</sequence>
<feature type="domain" description="Reverse transcriptase" evidence="2">
    <location>
        <begin position="805"/>
        <end position="936"/>
    </location>
</feature>
<dbReference type="SUPFAM" id="SSF56672">
    <property type="entry name" value="DNA/RNA polymerases"/>
    <property type="match status" value="1"/>
</dbReference>
<dbReference type="InterPro" id="IPR012337">
    <property type="entry name" value="RNaseH-like_sf"/>
</dbReference>
<gene>
    <name evidence="3" type="ORF">HJC23_005509</name>
</gene>
<dbReference type="InterPro" id="IPR043502">
    <property type="entry name" value="DNA/RNA_pol_sf"/>
</dbReference>
<comment type="caution">
    <text evidence="3">The sequence shown here is derived from an EMBL/GenBank/DDBJ whole genome shotgun (WGS) entry which is preliminary data.</text>
</comment>
<organism evidence="3 4">
    <name type="scientific">Cyclotella cryptica</name>
    <dbReference type="NCBI Taxonomy" id="29204"/>
    <lineage>
        <taxon>Eukaryota</taxon>
        <taxon>Sar</taxon>
        <taxon>Stramenopiles</taxon>
        <taxon>Ochrophyta</taxon>
        <taxon>Bacillariophyta</taxon>
        <taxon>Coscinodiscophyceae</taxon>
        <taxon>Thalassiosirophycidae</taxon>
        <taxon>Stephanodiscales</taxon>
        <taxon>Stephanodiscaceae</taxon>
        <taxon>Cyclotella</taxon>
    </lineage>
</organism>
<dbReference type="InterPro" id="IPR036397">
    <property type="entry name" value="RNaseH_sf"/>
</dbReference>
<dbReference type="Gene3D" id="3.30.70.270">
    <property type="match status" value="2"/>
</dbReference>
<feature type="region of interest" description="Disordered" evidence="1">
    <location>
        <begin position="291"/>
        <end position="320"/>
    </location>
</feature>
<protein>
    <recommendedName>
        <fullName evidence="2">Reverse transcriptase domain-containing protein</fullName>
    </recommendedName>
</protein>
<dbReference type="Proteomes" id="UP001516023">
    <property type="component" value="Unassembled WGS sequence"/>
</dbReference>
<dbReference type="PANTHER" id="PTHR37984:SF5">
    <property type="entry name" value="PROTEIN NYNRIN-LIKE"/>
    <property type="match status" value="1"/>
</dbReference>
<name>A0ABD3PFX8_9STRA</name>
<proteinExistence type="predicted"/>
<dbReference type="Gene3D" id="3.10.10.10">
    <property type="entry name" value="HIV Type 1 Reverse Transcriptase, subunit A, domain 1"/>
    <property type="match status" value="1"/>
</dbReference>
<evidence type="ECO:0000256" key="1">
    <source>
        <dbReference type="SAM" id="MobiDB-lite"/>
    </source>
</evidence>
<dbReference type="EMBL" id="JABMIG020000184">
    <property type="protein sequence ID" value="KAL3786998.1"/>
    <property type="molecule type" value="Genomic_DNA"/>
</dbReference>
<evidence type="ECO:0000313" key="4">
    <source>
        <dbReference type="Proteomes" id="UP001516023"/>
    </source>
</evidence>
<dbReference type="InterPro" id="IPR050951">
    <property type="entry name" value="Retrovirus_Pol_polyprotein"/>
</dbReference>
<dbReference type="Gene3D" id="3.30.420.10">
    <property type="entry name" value="Ribonuclease H-like superfamily/Ribonuclease H"/>
    <property type="match status" value="1"/>
</dbReference>
<accession>A0ABD3PFX8</accession>
<dbReference type="PANTHER" id="PTHR37984">
    <property type="entry name" value="PROTEIN CBG26694"/>
    <property type="match status" value="1"/>
</dbReference>
<dbReference type="Pfam" id="PF00078">
    <property type="entry name" value="RVT_1"/>
    <property type="match status" value="1"/>
</dbReference>